<feature type="compositionally biased region" description="Low complexity" evidence="3">
    <location>
        <begin position="209"/>
        <end position="221"/>
    </location>
</feature>
<keyword evidence="2" id="KW-0863">Zinc-finger</keyword>
<feature type="compositionally biased region" description="Pro residues" evidence="3">
    <location>
        <begin position="493"/>
        <end position="505"/>
    </location>
</feature>
<feature type="compositionally biased region" description="Basic and acidic residues" evidence="3">
    <location>
        <begin position="1"/>
        <end position="29"/>
    </location>
</feature>
<protein>
    <recommendedName>
        <fullName evidence="4">CCHC-type domain-containing protein</fullName>
    </recommendedName>
</protein>
<feature type="compositionally biased region" description="Acidic residues" evidence="3">
    <location>
        <begin position="158"/>
        <end position="172"/>
    </location>
</feature>
<comment type="caution">
    <text evidence="5">The sequence shown here is derived from an EMBL/GenBank/DDBJ whole genome shotgun (WGS) entry which is preliminary data.</text>
</comment>
<dbReference type="InterPro" id="IPR036875">
    <property type="entry name" value="Znf_CCHC_sf"/>
</dbReference>
<evidence type="ECO:0000256" key="1">
    <source>
        <dbReference type="ARBA" id="ARBA00022664"/>
    </source>
</evidence>
<dbReference type="Proteomes" id="UP001221757">
    <property type="component" value="Unassembled WGS sequence"/>
</dbReference>
<dbReference type="GO" id="GO:0003676">
    <property type="term" value="F:nucleic acid binding"/>
    <property type="evidence" value="ECO:0007669"/>
    <property type="project" value="InterPro"/>
</dbReference>
<evidence type="ECO:0000313" key="5">
    <source>
        <dbReference type="EMBL" id="KAJ7697039.1"/>
    </source>
</evidence>
<name>A0AAD7GLV7_MYCRO</name>
<gene>
    <name evidence="5" type="ORF">B0H17DRAFT_1052660</name>
</gene>
<feature type="compositionally biased region" description="Acidic residues" evidence="3">
    <location>
        <begin position="288"/>
        <end position="309"/>
    </location>
</feature>
<feature type="compositionally biased region" description="Low complexity" evidence="3">
    <location>
        <begin position="447"/>
        <end position="460"/>
    </location>
</feature>
<dbReference type="SMART" id="SM00343">
    <property type="entry name" value="ZnF_C2HC"/>
    <property type="match status" value="3"/>
</dbReference>
<feature type="domain" description="CCHC-type" evidence="4">
    <location>
        <begin position="556"/>
        <end position="572"/>
    </location>
</feature>
<evidence type="ECO:0000259" key="4">
    <source>
        <dbReference type="PROSITE" id="PS50158"/>
    </source>
</evidence>
<keyword evidence="6" id="KW-1185">Reference proteome</keyword>
<dbReference type="Gene3D" id="4.10.60.10">
    <property type="entry name" value="Zinc finger, CCHC-type"/>
    <property type="match status" value="2"/>
</dbReference>
<reference evidence="5" key="1">
    <citation type="submission" date="2023-03" db="EMBL/GenBank/DDBJ databases">
        <title>Massive genome expansion in bonnet fungi (Mycena s.s.) driven by repeated elements and novel gene families across ecological guilds.</title>
        <authorList>
            <consortium name="Lawrence Berkeley National Laboratory"/>
            <person name="Harder C.B."/>
            <person name="Miyauchi S."/>
            <person name="Viragh M."/>
            <person name="Kuo A."/>
            <person name="Thoen E."/>
            <person name="Andreopoulos B."/>
            <person name="Lu D."/>
            <person name="Skrede I."/>
            <person name="Drula E."/>
            <person name="Henrissat B."/>
            <person name="Morin E."/>
            <person name="Kohler A."/>
            <person name="Barry K."/>
            <person name="LaButti K."/>
            <person name="Morin E."/>
            <person name="Salamov A."/>
            <person name="Lipzen A."/>
            <person name="Mereny Z."/>
            <person name="Hegedus B."/>
            <person name="Baldrian P."/>
            <person name="Stursova M."/>
            <person name="Weitz H."/>
            <person name="Taylor A."/>
            <person name="Grigoriev I.V."/>
            <person name="Nagy L.G."/>
            <person name="Martin F."/>
            <person name="Kauserud H."/>
        </authorList>
    </citation>
    <scope>NUCLEOTIDE SEQUENCE</scope>
    <source>
        <strain evidence="5">CBHHK067</strain>
    </source>
</reference>
<feature type="compositionally biased region" description="Low complexity" evidence="3">
    <location>
        <begin position="346"/>
        <end position="360"/>
    </location>
</feature>
<proteinExistence type="predicted"/>
<dbReference type="AlphaFoldDB" id="A0AAD7GLV7"/>
<dbReference type="Pfam" id="PF00098">
    <property type="entry name" value="zf-CCHC"/>
    <property type="match status" value="3"/>
</dbReference>
<keyword evidence="1" id="KW-0507">mRNA processing</keyword>
<dbReference type="GO" id="GO:0006397">
    <property type="term" value="P:mRNA processing"/>
    <property type="evidence" value="ECO:0007669"/>
    <property type="project" value="UniProtKB-KW"/>
</dbReference>
<keyword evidence="2" id="KW-0862">Zinc</keyword>
<accession>A0AAD7GLV7</accession>
<dbReference type="InterPro" id="IPR001878">
    <property type="entry name" value="Znf_CCHC"/>
</dbReference>
<feature type="compositionally biased region" description="Low complexity" evidence="3">
    <location>
        <begin position="479"/>
        <end position="492"/>
    </location>
</feature>
<evidence type="ECO:0000256" key="3">
    <source>
        <dbReference type="SAM" id="MobiDB-lite"/>
    </source>
</evidence>
<dbReference type="SUPFAM" id="SSF57756">
    <property type="entry name" value="Retrovirus zinc finger-like domains"/>
    <property type="match status" value="2"/>
</dbReference>
<keyword evidence="2" id="KW-0479">Metal-binding</keyword>
<feature type="compositionally biased region" description="Basic residues" evidence="3">
    <location>
        <begin position="30"/>
        <end position="48"/>
    </location>
</feature>
<evidence type="ECO:0000313" key="6">
    <source>
        <dbReference type="Proteomes" id="UP001221757"/>
    </source>
</evidence>
<feature type="compositionally biased region" description="Acidic residues" evidence="3">
    <location>
        <begin position="254"/>
        <end position="277"/>
    </location>
</feature>
<dbReference type="GO" id="GO:0008270">
    <property type="term" value="F:zinc ion binding"/>
    <property type="evidence" value="ECO:0007669"/>
    <property type="project" value="UniProtKB-KW"/>
</dbReference>
<organism evidence="5 6">
    <name type="scientific">Mycena rosella</name>
    <name type="common">Pink bonnet</name>
    <name type="synonym">Agaricus rosellus</name>
    <dbReference type="NCBI Taxonomy" id="1033263"/>
    <lineage>
        <taxon>Eukaryota</taxon>
        <taxon>Fungi</taxon>
        <taxon>Dikarya</taxon>
        <taxon>Basidiomycota</taxon>
        <taxon>Agaricomycotina</taxon>
        <taxon>Agaricomycetes</taxon>
        <taxon>Agaricomycetidae</taxon>
        <taxon>Agaricales</taxon>
        <taxon>Marasmiineae</taxon>
        <taxon>Mycenaceae</taxon>
        <taxon>Mycena</taxon>
    </lineage>
</organism>
<feature type="compositionally biased region" description="Basic and acidic residues" evidence="3">
    <location>
        <begin position="94"/>
        <end position="105"/>
    </location>
</feature>
<sequence>MGQSESRQRPEHQQPQRQQQDERQQLQEKPRRRPRNSIRALIPKRRHIASVTPAPTTNEHRPSRWSRAFCRLSPSPSPSPSRADAQVDGDEENVPYRDAEEKGDADTDSDMEDVPVLGLLDDLDDNAPMPMPQAHVPHLPVSPPRAQVLPPQVQVLQVDEEEVPDGDAEEGGDAGAGADSGVEAMRVLGPHDDLDDEAPTPVAHASETQLLVPQPQAQPPQVDEEEAPDGVAEEGGDADTDSGVNDVHFRAPLDDEEAPDGDAEEGGDTDTDTDSGAEDVHFRAPLDNLDEVPQVDEEDALDGDTEEGGDVNADTDSGAQDVHFRAPLDDSEEEIPTPIPHAPETQLAVPQPQAQVPQVGHGQGIVHTTDVPSPPPPPVASGTSGASNALTTPPPTAVPAVSSSSIDRRLDVLLSLLSVEAQAATAALLAGSSNASFARAAAAFASPRSISPSNSSPSSSACTPVHLPLSPPPYEENVRQAAPAPAWQAPPRTRQPPLPAPPPRAFPSFGGRSQAGRSRGEDICYNCRLPGHWASACPNGGGSQAGRSRGSRAGDRCYQCGEFGHWAIACPSDEGSAQRRAQSVVCWTCGERGHYSPDCPRRWGRS</sequence>
<evidence type="ECO:0000256" key="2">
    <source>
        <dbReference type="PROSITE-ProRule" id="PRU00047"/>
    </source>
</evidence>
<feature type="domain" description="CCHC-type" evidence="4">
    <location>
        <begin position="586"/>
        <end position="601"/>
    </location>
</feature>
<feature type="compositionally biased region" description="Low complexity" evidence="3">
    <location>
        <begin position="147"/>
        <end position="157"/>
    </location>
</feature>
<dbReference type="EMBL" id="JARKIE010000032">
    <property type="protein sequence ID" value="KAJ7697039.1"/>
    <property type="molecule type" value="Genomic_DNA"/>
</dbReference>
<feature type="region of interest" description="Disordered" evidence="3">
    <location>
        <begin position="1"/>
        <end position="405"/>
    </location>
</feature>
<dbReference type="PROSITE" id="PS50158">
    <property type="entry name" value="ZF_CCHC"/>
    <property type="match status" value="3"/>
</dbReference>
<feature type="region of interest" description="Disordered" evidence="3">
    <location>
        <begin position="447"/>
        <end position="517"/>
    </location>
</feature>
<feature type="compositionally biased region" description="Acidic residues" evidence="3">
    <location>
        <begin position="222"/>
        <end position="240"/>
    </location>
</feature>
<feature type="domain" description="CCHC-type" evidence="4">
    <location>
        <begin position="524"/>
        <end position="539"/>
    </location>
</feature>